<sequence length="147" mass="16674">MSSPTGQSEAMEIINEIEALEAEIKELRRELDRNRAVVPVQRLPPYILIERDHSDSILVSRKVLIESCRSRLAFYSRITDAIELPTTHSEVDERTGEVVRYRPMKVLARLDYGVESALVSDWYGIGGSDESFLGVVEVATRLKVKLK</sequence>
<keyword evidence="1" id="KW-0175">Coiled coil</keyword>
<reference evidence="2" key="1">
    <citation type="submission" date="2021-10" db="EMBL/GenBank/DDBJ databases">
        <title>De novo Genome Assembly of Clathrus columnatus (Basidiomycota, Fungi) Using Illumina and Nanopore Sequence Data.</title>
        <authorList>
            <person name="Ogiso-Tanaka E."/>
            <person name="Itagaki H."/>
            <person name="Hosoya T."/>
            <person name="Hosaka K."/>
        </authorList>
    </citation>
    <scope>NUCLEOTIDE SEQUENCE</scope>
    <source>
        <strain evidence="2">MO-923</strain>
    </source>
</reference>
<gene>
    <name evidence="2" type="ORF">Clacol_004419</name>
</gene>
<dbReference type="AlphaFoldDB" id="A0AAV5AAI1"/>
<proteinExistence type="predicted"/>
<feature type="coiled-coil region" evidence="1">
    <location>
        <begin position="10"/>
        <end position="37"/>
    </location>
</feature>
<evidence type="ECO:0000313" key="2">
    <source>
        <dbReference type="EMBL" id="GJJ10193.1"/>
    </source>
</evidence>
<name>A0AAV5AAI1_9AGAM</name>
<evidence type="ECO:0000313" key="3">
    <source>
        <dbReference type="Proteomes" id="UP001050691"/>
    </source>
</evidence>
<evidence type="ECO:0000256" key="1">
    <source>
        <dbReference type="SAM" id="Coils"/>
    </source>
</evidence>
<keyword evidence="3" id="KW-1185">Reference proteome</keyword>
<comment type="caution">
    <text evidence="2">The sequence shown here is derived from an EMBL/GenBank/DDBJ whole genome shotgun (WGS) entry which is preliminary data.</text>
</comment>
<protein>
    <submittedName>
        <fullName evidence="2">Uncharacterized protein</fullName>
    </submittedName>
</protein>
<accession>A0AAV5AAI1</accession>
<dbReference type="EMBL" id="BPWL01000005">
    <property type="protein sequence ID" value="GJJ10193.1"/>
    <property type="molecule type" value="Genomic_DNA"/>
</dbReference>
<dbReference type="Proteomes" id="UP001050691">
    <property type="component" value="Unassembled WGS sequence"/>
</dbReference>
<organism evidence="2 3">
    <name type="scientific">Clathrus columnatus</name>
    <dbReference type="NCBI Taxonomy" id="1419009"/>
    <lineage>
        <taxon>Eukaryota</taxon>
        <taxon>Fungi</taxon>
        <taxon>Dikarya</taxon>
        <taxon>Basidiomycota</taxon>
        <taxon>Agaricomycotina</taxon>
        <taxon>Agaricomycetes</taxon>
        <taxon>Phallomycetidae</taxon>
        <taxon>Phallales</taxon>
        <taxon>Clathraceae</taxon>
        <taxon>Clathrus</taxon>
    </lineage>
</organism>